<name>A0A150QEK0_SORCE</name>
<feature type="region of interest" description="Disordered" evidence="1">
    <location>
        <begin position="1"/>
        <end position="24"/>
    </location>
</feature>
<proteinExistence type="predicted"/>
<evidence type="ECO:0008006" key="4">
    <source>
        <dbReference type="Google" id="ProtNLM"/>
    </source>
</evidence>
<reference evidence="2 3" key="1">
    <citation type="submission" date="2014-02" db="EMBL/GenBank/DDBJ databases">
        <title>The small core and large imbalanced accessory genome model reveals a collaborative survival strategy of Sorangium cellulosum strains in nature.</title>
        <authorList>
            <person name="Han K."/>
            <person name="Peng R."/>
            <person name="Blom J."/>
            <person name="Li Y.-Z."/>
        </authorList>
    </citation>
    <scope>NUCLEOTIDE SEQUENCE [LARGE SCALE GENOMIC DNA]</scope>
    <source>
        <strain evidence="2 3">So0008-312</strain>
    </source>
</reference>
<protein>
    <recommendedName>
        <fullName evidence="4">DUF4162 domain-containing protein</fullName>
    </recommendedName>
</protein>
<dbReference type="Proteomes" id="UP000075260">
    <property type="component" value="Unassembled WGS sequence"/>
</dbReference>
<dbReference type="AlphaFoldDB" id="A0A150QEK0"/>
<accession>A0A150QEK0</accession>
<dbReference type="EMBL" id="JEMA01000754">
    <property type="protein sequence ID" value="KYF66333.1"/>
    <property type="molecule type" value="Genomic_DNA"/>
</dbReference>
<evidence type="ECO:0000256" key="1">
    <source>
        <dbReference type="SAM" id="MobiDB-lite"/>
    </source>
</evidence>
<feature type="compositionally biased region" description="Pro residues" evidence="1">
    <location>
        <begin position="1"/>
        <end position="15"/>
    </location>
</feature>
<evidence type="ECO:0000313" key="2">
    <source>
        <dbReference type="EMBL" id="KYF66333.1"/>
    </source>
</evidence>
<evidence type="ECO:0000313" key="3">
    <source>
        <dbReference type="Proteomes" id="UP000075260"/>
    </source>
</evidence>
<comment type="caution">
    <text evidence="2">The sequence shown here is derived from an EMBL/GenBank/DDBJ whole genome shotgun (WGS) entry which is preliminary data.</text>
</comment>
<gene>
    <name evidence="2" type="ORF">BE15_01695</name>
</gene>
<sequence>MAGPPPGYGPHPPHGAAPAYAGPSPLPRRKVKVRVLGEPEAAAYLLRGGPGIDDVEVIAGAVHVGYVGNDVKIAEIVHHLVRSGIGVIGVEPERNELERIFLEVTQGEVQ</sequence>
<organism evidence="2 3">
    <name type="scientific">Sorangium cellulosum</name>
    <name type="common">Polyangium cellulosum</name>
    <dbReference type="NCBI Taxonomy" id="56"/>
    <lineage>
        <taxon>Bacteria</taxon>
        <taxon>Pseudomonadati</taxon>
        <taxon>Myxococcota</taxon>
        <taxon>Polyangia</taxon>
        <taxon>Polyangiales</taxon>
        <taxon>Polyangiaceae</taxon>
        <taxon>Sorangium</taxon>
    </lineage>
</organism>